<dbReference type="InterPro" id="IPR026136">
    <property type="entry name" value="RIPOR3"/>
</dbReference>
<protein>
    <submittedName>
        <fullName evidence="1">RIPR2 regulator</fullName>
    </submittedName>
</protein>
<accession>A0A7K4J5B2</accession>
<name>A0A7K4J5B2_GEOCA</name>
<dbReference type="OrthoDB" id="9999654at2759"/>
<feature type="non-terminal residue" evidence="1">
    <location>
        <position position="60"/>
    </location>
</feature>
<evidence type="ECO:0000313" key="2">
    <source>
        <dbReference type="Proteomes" id="UP000531151"/>
    </source>
</evidence>
<dbReference type="EMBL" id="VWPV01013189">
    <property type="protein sequence ID" value="NWH60406.1"/>
    <property type="molecule type" value="Genomic_DNA"/>
</dbReference>
<proteinExistence type="predicted"/>
<reference evidence="1 2" key="1">
    <citation type="submission" date="2019-09" db="EMBL/GenBank/DDBJ databases">
        <title>Bird 10,000 Genomes (B10K) Project - Family phase.</title>
        <authorList>
            <person name="Zhang G."/>
        </authorList>
    </citation>
    <scope>NUCLEOTIDE SEQUENCE [LARGE SCALE GENOMIC DNA]</scope>
    <source>
        <strain evidence="1">B10K-CU-031-07</strain>
        <tissue evidence="1">Muscle</tissue>
    </source>
</reference>
<evidence type="ECO:0000313" key="1">
    <source>
        <dbReference type="EMBL" id="NWH60406.1"/>
    </source>
</evidence>
<gene>
    <name evidence="1" type="primary">Ripor2_0</name>
    <name evidence="1" type="ORF">GEOCAL_R13472</name>
</gene>
<dbReference type="AlphaFoldDB" id="A0A7K4J5B2"/>
<dbReference type="Proteomes" id="UP000531151">
    <property type="component" value="Unassembled WGS sequence"/>
</dbReference>
<feature type="non-terminal residue" evidence="1">
    <location>
        <position position="1"/>
    </location>
</feature>
<dbReference type="PANTHER" id="PTHR15829">
    <property type="entry name" value="PROTEIN KINASE PKN/PRK1, EFFECTOR"/>
    <property type="match status" value="1"/>
</dbReference>
<dbReference type="PANTHER" id="PTHR15829:SF2">
    <property type="entry name" value="RHO FAMILY-INTERACTING CELL POLARIZATION REGULATOR 2"/>
    <property type="match status" value="1"/>
</dbReference>
<keyword evidence="2" id="KW-1185">Reference proteome</keyword>
<organism evidence="1 2">
    <name type="scientific">Geococcyx californianus</name>
    <name type="common">Greater roadrunner</name>
    <name type="synonym">Saurothera californiana</name>
    <dbReference type="NCBI Taxonomy" id="8947"/>
    <lineage>
        <taxon>Eukaryota</taxon>
        <taxon>Metazoa</taxon>
        <taxon>Chordata</taxon>
        <taxon>Craniata</taxon>
        <taxon>Vertebrata</taxon>
        <taxon>Euteleostomi</taxon>
        <taxon>Archelosauria</taxon>
        <taxon>Archosauria</taxon>
        <taxon>Dinosauria</taxon>
        <taxon>Saurischia</taxon>
        <taxon>Theropoda</taxon>
        <taxon>Coelurosauria</taxon>
        <taxon>Aves</taxon>
        <taxon>Neognathae</taxon>
        <taxon>Neoaves</taxon>
        <taxon>Otidimorphae</taxon>
        <taxon>Cuculiformes</taxon>
        <taxon>Neomorphidae</taxon>
        <taxon>Geococcyx</taxon>
    </lineage>
</organism>
<comment type="caution">
    <text evidence="1">The sequence shown here is derived from an EMBL/GenBank/DDBJ whole genome shotgun (WGS) entry which is preliminary data.</text>
</comment>
<sequence>SIKMLVTLCQSDNEEIRKVASETLLSLGEDGRLAYEQLDKFPREFVKVGSRRGTEAATSF</sequence>